<evidence type="ECO:0000313" key="6">
    <source>
        <dbReference type="Proteomes" id="UP000199118"/>
    </source>
</evidence>
<dbReference type="EMBL" id="FNMZ01000003">
    <property type="protein sequence ID" value="SDX06880.1"/>
    <property type="molecule type" value="Genomic_DNA"/>
</dbReference>
<organism evidence="5 6">
    <name type="scientific">Albimonas donghaensis</name>
    <dbReference type="NCBI Taxonomy" id="356660"/>
    <lineage>
        <taxon>Bacteria</taxon>
        <taxon>Pseudomonadati</taxon>
        <taxon>Pseudomonadota</taxon>
        <taxon>Alphaproteobacteria</taxon>
        <taxon>Rhodobacterales</taxon>
        <taxon>Paracoccaceae</taxon>
        <taxon>Albimonas</taxon>
    </lineage>
</organism>
<dbReference type="InterPro" id="IPR000863">
    <property type="entry name" value="Sulfotransferase_dom"/>
</dbReference>
<dbReference type="RefSeq" id="WP_092681439.1">
    <property type="nucleotide sequence ID" value="NZ_FNMZ01000003.1"/>
</dbReference>
<name>A0A1H2YP78_9RHOB</name>
<evidence type="ECO:0000256" key="3">
    <source>
        <dbReference type="SAM" id="MobiDB-lite"/>
    </source>
</evidence>
<protein>
    <recommendedName>
        <fullName evidence="4">Sulfotransferase domain-containing protein</fullName>
    </recommendedName>
</protein>
<sequence>MQHAREISPAAGTYRGAMTTPERWPTWTPRRGDVLVCTPPKCGTTWTQTMVAMLLAGRAGIADRIGAISPWVDSRLGEAEATAAALAAQSGRRAVKTHTPADGFPVWEGVTVIAVYRHPLDVFASLLSHVRNRVDRDGHKMMGPVEQVLADYLDAPLDMDRFDDDSLATVTRHYAQTALSDRLPDRLVLHYADMIRDHRGALRRMAAALGAAADPALVEAIAQATGIETMRAQADRYVPAPGEGFWRDDAGFFARGGVERWREVVPPEMLPRYRARLAALIPDPAARAWLEQGDGA</sequence>
<evidence type="ECO:0000259" key="4">
    <source>
        <dbReference type="Pfam" id="PF00685"/>
    </source>
</evidence>
<evidence type="ECO:0000256" key="1">
    <source>
        <dbReference type="ARBA" id="ARBA00005771"/>
    </source>
</evidence>
<dbReference type="OrthoDB" id="3399180at2"/>
<dbReference type="InterPro" id="IPR027417">
    <property type="entry name" value="P-loop_NTPase"/>
</dbReference>
<accession>A0A1H2YP78</accession>
<dbReference type="AlphaFoldDB" id="A0A1H2YP78"/>
<keyword evidence="2" id="KW-0808">Transferase</keyword>
<dbReference type="Proteomes" id="UP000199118">
    <property type="component" value="Unassembled WGS sequence"/>
</dbReference>
<feature type="region of interest" description="Disordered" evidence="3">
    <location>
        <begin position="1"/>
        <end position="25"/>
    </location>
</feature>
<feature type="domain" description="Sulfotransferase" evidence="4">
    <location>
        <begin position="32"/>
        <end position="273"/>
    </location>
</feature>
<reference evidence="5 6" key="1">
    <citation type="submission" date="2016-10" db="EMBL/GenBank/DDBJ databases">
        <authorList>
            <person name="de Groot N.N."/>
        </authorList>
    </citation>
    <scope>NUCLEOTIDE SEQUENCE [LARGE SCALE GENOMIC DNA]</scope>
    <source>
        <strain evidence="5 6">DSM 17890</strain>
    </source>
</reference>
<dbReference type="Pfam" id="PF00685">
    <property type="entry name" value="Sulfotransfer_1"/>
    <property type="match status" value="1"/>
</dbReference>
<comment type="similarity">
    <text evidence="1">Belongs to the sulfotransferase 1 family.</text>
</comment>
<evidence type="ECO:0000313" key="5">
    <source>
        <dbReference type="EMBL" id="SDX06880.1"/>
    </source>
</evidence>
<keyword evidence="6" id="KW-1185">Reference proteome</keyword>
<dbReference type="STRING" id="356660.SAMN05444336_103199"/>
<dbReference type="GO" id="GO:0008146">
    <property type="term" value="F:sulfotransferase activity"/>
    <property type="evidence" value="ECO:0007669"/>
    <property type="project" value="InterPro"/>
</dbReference>
<dbReference type="SUPFAM" id="SSF52540">
    <property type="entry name" value="P-loop containing nucleoside triphosphate hydrolases"/>
    <property type="match status" value="1"/>
</dbReference>
<dbReference type="Gene3D" id="3.40.50.300">
    <property type="entry name" value="P-loop containing nucleotide triphosphate hydrolases"/>
    <property type="match status" value="1"/>
</dbReference>
<evidence type="ECO:0000256" key="2">
    <source>
        <dbReference type="ARBA" id="ARBA00022679"/>
    </source>
</evidence>
<proteinExistence type="inferred from homology"/>
<dbReference type="PANTHER" id="PTHR11783">
    <property type="entry name" value="SULFOTRANSFERASE SULT"/>
    <property type="match status" value="1"/>
</dbReference>
<gene>
    <name evidence="5" type="ORF">SAMN05444336_103199</name>
</gene>